<proteinExistence type="inferred from homology"/>
<evidence type="ECO:0000256" key="2">
    <source>
        <dbReference type="ARBA" id="ARBA00010355"/>
    </source>
</evidence>
<keyword evidence="10" id="KW-1038">Host endoplasmic reticulum</keyword>
<dbReference type="Pfam" id="PF02495">
    <property type="entry name" value="TGBp3"/>
    <property type="match status" value="1"/>
</dbReference>
<dbReference type="GO" id="GO:0046740">
    <property type="term" value="P:transport of virus in host, cell to cell"/>
    <property type="evidence" value="ECO:0007669"/>
    <property type="project" value="UniProtKB-KW"/>
</dbReference>
<evidence type="ECO:0000256" key="10">
    <source>
        <dbReference type="ARBA" id="ARBA00023184"/>
    </source>
</evidence>
<protein>
    <recommendedName>
        <fullName evidence="3">Movement protein TGBp3</fullName>
    </recommendedName>
    <alternativeName>
        <fullName evidence="12">7 kDa protein</fullName>
    </alternativeName>
    <alternativeName>
        <fullName evidence="13">Triple gene block 3 protein</fullName>
    </alternativeName>
</protein>
<reference evidence="14" key="1">
    <citation type="submission" date="2009-07" db="EMBL/GenBank/DDBJ databases">
        <title>New record of LNRsV in Impatiens in New Zealand.</title>
        <authorList>
            <person name="Harper S.J."/>
            <person name="Tang J."/>
            <person name="Clover G.R.G."/>
        </authorList>
    </citation>
    <scope>NUCLEOTIDE SEQUENCE</scope>
</reference>
<name>C8CJM6_9VIRU</name>
<dbReference type="InterPro" id="IPR003411">
    <property type="entry name" value="TGBp3"/>
</dbReference>
<comment type="subcellular location">
    <subcellularLocation>
        <location evidence="1">Host endoplasmic reticulum membrane</location>
    </subcellularLocation>
</comment>
<evidence type="ECO:0000313" key="14">
    <source>
        <dbReference type="EMBL" id="ACV31391.1"/>
    </source>
</evidence>
<accession>C8CJM6</accession>
<evidence type="ECO:0000256" key="9">
    <source>
        <dbReference type="ARBA" id="ARBA00023136"/>
    </source>
</evidence>
<evidence type="ECO:0000256" key="8">
    <source>
        <dbReference type="ARBA" id="ARBA00023031"/>
    </source>
</evidence>
<evidence type="ECO:0000256" key="13">
    <source>
        <dbReference type="ARBA" id="ARBA00033148"/>
    </source>
</evidence>
<evidence type="ECO:0000256" key="6">
    <source>
        <dbReference type="ARBA" id="ARBA00022870"/>
    </source>
</evidence>
<keyword evidence="5" id="KW-0812">Transmembrane</keyword>
<keyword evidence="8" id="KW-0916">Viral movement protein</keyword>
<dbReference type="EMBL" id="GQ411367">
    <property type="protein sequence ID" value="ACV31391.1"/>
    <property type="molecule type" value="Genomic_RNA"/>
</dbReference>
<evidence type="ECO:0000256" key="7">
    <source>
        <dbReference type="ARBA" id="ARBA00022989"/>
    </source>
</evidence>
<keyword evidence="4" id="KW-0813">Transport</keyword>
<keyword evidence="9" id="KW-0472">Membrane</keyword>
<evidence type="ECO:0000256" key="4">
    <source>
        <dbReference type="ARBA" id="ARBA00022448"/>
    </source>
</evidence>
<keyword evidence="6" id="KW-1043">Host membrane</keyword>
<evidence type="ECO:0000256" key="3">
    <source>
        <dbReference type="ARBA" id="ARBA00013812"/>
    </source>
</evidence>
<sequence length="63" mass="6845">MRQGALNFCVVLLSFLGVYLLMTKTKTLCSIIISGESITVSGSELTAEIVQAISQLRVQKLDL</sequence>
<evidence type="ECO:0000256" key="1">
    <source>
        <dbReference type="ARBA" id="ARBA00004625"/>
    </source>
</evidence>
<keyword evidence="7" id="KW-1133">Transmembrane helix</keyword>
<evidence type="ECO:0000256" key="5">
    <source>
        <dbReference type="ARBA" id="ARBA00022692"/>
    </source>
</evidence>
<organism evidence="14">
    <name type="scientific">Ligustrum necrotic ringspot virus</name>
    <dbReference type="NCBI Taxonomy" id="478550"/>
    <lineage>
        <taxon>Viruses</taxon>
        <taxon>Riboviria</taxon>
        <taxon>Orthornavirae</taxon>
        <taxon>Kitrinoviricota</taxon>
        <taxon>Alsuviricetes</taxon>
        <taxon>Tymovirales</taxon>
        <taxon>Betaflexiviridae</taxon>
        <taxon>Quinvirinae</taxon>
        <taxon>Carlavirus</taxon>
        <taxon>Carlavirus necroligustri</taxon>
    </lineage>
</organism>
<evidence type="ECO:0000256" key="12">
    <source>
        <dbReference type="ARBA" id="ARBA00030266"/>
    </source>
</evidence>
<comment type="function">
    <text evidence="11">Plays a role in viral cell-to-cell propagation, by facilitating genome transport to neighboring plant cells through plasmosdesmata. May induce the formation of granular vesicles derived from the Endoplasmic reticulum, which align on actin filaments.</text>
</comment>
<evidence type="ECO:0000256" key="11">
    <source>
        <dbReference type="ARBA" id="ARBA00025270"/>
    </source>
</evidence>
<comment type="similarity">
    <text evidence="2">Belongs to the Tymovirales TGBp3 protein family.</text>
</comment>
<dbReference type="GO" id="GO:0044167">
    <property type="term" value="C:host cell endoplasmic reticulum membrane"/>
    <property type="evidence" value="ECO:0007669"/>
    <property type="project" value="UniProtKB-SubCell"/>
</dbReference>